<dbReference type="EMBL" id="CP002696">
    <property type="protein sequence ID" value="AEE16460.1"/>
    <property type="molecule type" value="Genomic_DNA"/>
</dbReference>
<dbReference type="SUPFAM" id="SSF52218">
    <property type="entry name" value="Flavoproteins"/>
    <property type="match status" value="1"/>
</dbReference>
<gene>
    <name evidence="3" type="ordered locus">Trebr_1026</name>
</gene>
<dbReference type="STRING" id="906968.Trebr_1026"/>
<dbReference type="RefSeq" id="WP_013758169.1">
    <property type="nucleotide sequence ID" value="NC_015500.1"/>
</dbReference>
<feature type="domain" description="Flavodoxin-like" evidence="2">
    <location>
        <begin position="5"/>
        <end position="161"/>
    </location>
</feature>
<dbReference type="InterPro" id="IPR001226">
    <property type="entry name" value="Flavodoxin_CS"/>
</dbReference>
<evidence type="ECO:0000313" key="4">
    <source>
        <dbReference type="Proteomes" id="UP000006546"/>
    </source>
</evidence>
<dbReference type="NCBIfam" id="NF045594">
    <property type="entry name" value="flavodox_BilS"/>
    <property type="match status" value="1"/>
</dbReference>
<dbReference type="GO" id="GO:0010181">
    <property type="term" value="F:FMN binding"/>
    <property type="evidence" value="ECO:0007669"/>
    <property type="project" value="InterPro"/>
</dbReference>
<evidence type="ECO:0000256" key="1">
    <source>
        <dbReference type="ARBA" id="ARBA00001917"/>
    </source>
</evidence>
<comment type="cofactor">
    <cofactor evidence="1">
        <name>FMN</name>
        <dbReference type="ChEBI" id="CHEBI:58210"/>
    </cofactor>
</comment>
<dbReference type="Gene3D" id="3.40.50.360">
    <property type="match status" value="1"/>
</dbReference>
<dbReference type="eggNOG" id="COG0716">
    <property type="taxonomic scope" value="Bacteria"/>
</dbReference>
<dbReference type="OrthoDB" id="307208at2"/>
<dbReference type="InterPro" id="IPR054633">
    <property type="entry name" value="BilS"/>
</dbReference>
<dbReference type="HOGENOM" id="CLU_098259_2_0_12"/>
<evidence type="ECO:0000313" key="3">
    <source>
        <dbReference type="EMBL" id="AEE16460.1"/>
    </source>
</evidence>
<evidence type="ECO:0000259" key="2">
    <source>
        <dbReference type="Pfam" id="PF12641"/>
    </source>
</evidence>
<accession>F4LJY0</accession>
<dbReference type="GO" id="GO:0009055">
    <property type="term" value="F:electron transfer activity"/>
    <property type="evidence" value="ECO:0007669"/>
    <property type="project" value="InterPro"/>
</dbReference>
<dbReference type="PROSITE" id="PS00201">
    <property type="entry name" value="FLAVODOXIN"/>
    <property type="match status" value="1"/>
</dbReference>
<dbReference type="KEGG" id="tbe:Trebr_1026"/>
<dbReference type="Proteomes" id="UP000006546">
    <property type="component" value="Chromosome"/>
</dbReference>
<protein>
    <submittedName>
        <fullName evidence="3">Flavodoxin/nitric oxide synthase</fullName>
    </submittedName>
</protein>
<dbReference type="AlphaFoldDB" id="F4LJY0"/>
<reference evidence="4" key="1">
    <citation type="submission" date="2011-04" db="EMBL/GenBank/DDBJ databases">
        <title>The complete genome of Treponema brennaborense DSM 12168.</title>
        <authorList>
            <person name="Lucas S."/>
            <person name="Han J."/>
            <person name="Lapidus A."/>
            <person name="Bruce D."/>
            <person name="Goodwin L."/>
            <person name="Pitluck S."/>
            <person name="Peters L."/>
            <person name="Kyrpides N."/>
            <person name="Mavromatis K."/>
            <person name="Ivanova N."/>
            <person name="Mikhailova N."/>
            <person name="Pagani I."/>
            <person name="Teshima H."/>
            <person name="Detter J.C."/>
            <person name="Tapia R."/>
            <person name="Han C."/>
            <person name="Land M."/>
            <person name="Hauser L."/>
            <person name="Markowitz V."/>
            <person name="Cheng J.-F."/>
            <person name="Hugenholtz P."/>
            <person name="Woyke T."/>
            <person name="Wu D."/>
            <person name="Gronow S."/>
            <person name="Wellnitz S."/>
            <person name="Brambilla E."/>
            <person name="Klenk H.-P."/>
            <person name="Eisen J.A."/>
        </authorList>
    </citation>
    <scope>NUCLEOTIDE SEQUENCE [LARGE SCALE GENOMIC DNA]</scope>
    <source>
        <strain evidence="4">DSM 12168 / CIP 105900 / DD5/3</strain>
    </source>
</reference>
<keyword evidence="4" id="KW-1185">Reference proteome</keyword>
<dbReference type="Pfam" id="PF12641">
    <property type="entry name" value="Flavodoxin_3"/>
    <property type="match status" value="1"/>
</dbReference>
<proteinExistence type="predicted"/>
<dbReference type="InterPro" id="IPR008254">
    <property type="entry name" value="Flavodoxin/NO_synth"/>
</dbReference>
<organism evidence="3 4">
    <name type="scientific">Treponema brennaborense (strain DSM 12168 / CIP 105900 / DD5/3)</name>
    <dbReference type="NCBI Taxonomy" id="906968"/>
    <lineage>
        <taxon>Bacteria</taxon>
        <taxon>Pseudomonadati</taxon>
        <taxon>Spirochaetota</taxon>
        <taxon>Spirochaetia</taxon>
        <taxon>Spirochaetales</taxon>
        <taxon>Treponemataceae</taxon>
        <taxon>Treponema</taxon>
    </lineage>
</organism>
<sequence>MKYAVVYSSRTGNTALLAQALKKALPESDCLYFGSPASDTAAEAAERADLIFTGFWTDKGDCAGDISGFLEKLRNKNIFLFGTAGFGGEPAYFDRIVQRVRQHTDASDTVVGSYMCQGKMPLSVRQRYESQLAQNPERTQQLLDNFDAAQSHPDEQDAEKLVRLAAGYIRQLQ</sequence>
<dbReference type="InterPro" id="IPR029039">
    <property type="entry name" value="Flavoprotein-like_sf"/>
</dbReference>
<name>F4LJY0_TREBD</name>